<dbReference type="AlphaFoldDB" id="A0A9N9S8K0"/>
<sequence>MLTMSQNSSPDISLIEKILIKTELMKINDNKSEKSVRNFKTSPNSSSTKLEQNGLKTKRRSSRRTKKPVKRLESATILRNGKINRSRKSNNPIKLEQQKHLESVIVNIVKKFKECK</sequence>
<name>A0A9N9S8K0_9DIPT</name>
<organism evidence="2 3">
    <name type="scientific">Chironomus riparius</name>
    <dbReference type="NCBI Taxonomy" id="315576"/>
    <lineage>
        <taxon>Eukaryota</taxon>
        <taxon>Metazoa</taxon>
        <taxon>Ecdysozoa</taxon>
        <taxon>Arthropoda</taxon>
        <taxon>Hexapoda</taxon>
        <taxon>Insecta</taxon>
        <taxon>Pterygota</taxon>
        <taxon>Neoptera</taxon>
        <taxon>Endopterygota</taxon>
        <taxon>Diptera</taxon>
        <taxon>Nematocera</taxon>
        <taxon>Chironomoidea</taxon>
        <taxon>Chironomidae</taxon>
        <taxon>Chironominae</taxon>
        <taxon>Chironomus</taxon>
    </lineage>
</organism>
<dbReference type="EMBL" id="OU895880">
    <property type="protein sequence ID" value="CAG9811348.1"/>
    <property type="molecule type" value="Genomic_DNA"/>
</dbReference>
<evidence type="ECO:0000256" key="1">
    <source>
        <dbReference type="SAM" id="MobiDB-lite"/>
    </source>
</evidence>
<accession>A0A9N9S8K0</accession>
<reference evidence="2" key="2">
    <citation type="submission" date="2022-10" db="EMBL/GenBank/DDBJ databases">
        <authorList>
            <consortium name="ENA_rothamsted_submissions"/>
            <consortium name="culmorum"/>
            <person name="King R."/>
        </authorList>
    </citation>
    <scope>NUCLEOTIDE SEQUENCE</scope>
</reference>
<proteinExistence type="predicted"/>
<evidence type="ECO:0000313" key="2">
    <source>
        <dbReference type="EMBL" id="CAG9811348.1"/>
    </source>
</evidence>
<reference evidence="2" key="1">
    <citation type="submission" date="2022-01" db="EMBL/GenBank/DDBJ databases">
        <authorList>
            <person name="King R."/>
        </authorList>
    </citation>
    <scope>NUCLEOTIDE SEQUENCE</scope>
</reference>
<evidence type="ECO:0000313" key="3">
    <source>
        <dbReference type="Proteomes" id="UP001153620"/>
    </source>
</evidence>
<keyword evidence="3" id="KW-1185">Reference proteome</keyword>
<feature type="compositionally biased region" description="Polar residues" evidence="1">
    <location>
        <begin position="38"/>
        <end position="55"/>
    </location>
</feature>
<dbReference type="Proteomes" id="UP001153620">
    <property type="component" value="Chromosome 4"/>
</dbReference>
<feature type="compositionally biased region" description="Basic residues" evidence="1">
    <location>
        <begin position="56"/>
        <end position="69"/>
    </location>
</feature>
<protein>
    <submittedName>
        <fullName evidence="2">Uncharacterized protein</fullName>
    </submittedName>
</protein>
<gene>
    <name evidence="2" type="ORF">CHIRRI_LOCUS14157</name>
</gene>
<feature type="region of interest" description="Disordered" evidence="1">
    <location>
        <begin position="31"/>
        <end position="73"/>
    </location>
</feature>